<dbReference type="PROSITE" id="PS00466">
    <property type="entry name" value="ZF_TFIIS_1"/>
    <property type="match status" value="1"/>
</dbReference>
<feature type="binding site" evidence="8">
    <location>
        <position position="100"/>
    </location>
    <ligand>
        <name>Zn(2+)</name>
        <dbReference type="ChEBI" id="CHEBI:29105"/>
        <label>2</label>
    </ligand>
</feature>
<dbReference type="FunCoup" id="Q22CT1">
    <property type="interactions" value="312"/>
</dbReference>
<keyword evidence="12" id="KW-1185">Reference proteome</keyword>
<dbReference type="KEGG" id="tet:TTHERM_01016100"/>
<protein>
    <recommendedName>
        <fullName evidence="7">DNA-directed RNA polymerase subunit</fullName>
    </recommendedName>
</protein>
<dbReference type="CDD" id="cd10507">
    <property type="entry name" value="Zn-ribbon_RPA12"/>
    <property type="match status" value="1"/>
</dbReference>
<evidence type="ECO:0000259" key="10">
    <source>
        <dbReference type="PROSITE" id="PS51133"/>
    </source>
</evidence>
<comment type="similarity">
    <text evidence="7">Belongs to the archaeal rpoM/eukaryotic RPA12/RPB9/RPC11 RNA polymerase family.</text>
</comment>
<dbReference type="PANTHER" id="PTHR11239">
    <property type="entry name" value="DNA-DIRECTED RNA POLYMERASE"/>
    <property type="match status" value="1"/>
</dbReference>
<dbReference type="GO" id="GO:0003676">
    <property type="term" value="F:nucleic acid binding"/>
    <property type="evidence" value="ECO:0007669"/>
    <property type="project" value="InterPro"/>
</dbReference>
<dbReference type="InterPro" id="IPR012164">
    <property type="entry name" value="Rpa12/Rpb9/Rpc10/TFS"/>
</dbReference>
<dbReference type="PANTHER" id="PTHR11239:SF14">
    <property type="entry name" value="DNA-DIRECTED RNA POLYMERASE I SUBUNIT RPA12"/>
    <property type="match status" value="1"/>
</dbReference>
<sequence length="136" mass="15923">MEIDIKNLNTASEFCPQCGNMIEMPLYSDKVECSKCEFLCSVLEYKCAPIVSRIEFNQKKQWLEQYRASQNKKIHGIEEEDLEDKHKHKKATLKQECPDCGHDTLYFWTVQTRSADEGSTVFYECQDCKFKFTANN</sequence>
<keyword evidence="5 8" id="KW-0862">Zinc</keyword>
<evidence type="ECO:0000313" key="12">
    <source>
        <dbReference type="Proteomes" id="UP000009168"/>
    </source>
</evidence>
<evidence type="ECO:0000256" key="8">
    <source>
        <dbReference type="PIRSR" id="PIRSR005586-1"/>
    </source>
</evidence>
<dbReference type="STRING" id="312017.Q22CT1"/>
<dbReference type="OMA" id="IETWART"/>
<dbReference type="Proteomes" id="UP000009168">
    <property type="component" value="Unassembled WGS sequence"/>
</dbReference>
<dbReference type="AlphaFoldDB" id="Q22CT1"/>
<dbReference type="InParanoid" id="Q22CT1"/>
<name>Q22CT1_TETTS</name>
<dbReference type="InterPro" id="IPR034004">
    <property type="entry name" value="Zn_ribbon_RPA12_C"/>
</dbReference>
<keyword evidence="3 8" id="KW-0479">Metal-binding</keyword>
<dbReference type="InterPro" id="IPR001222">
    <property type="entry name" value="Znf_TFIIS"/>
</dbReference>
<keyword evidence="6 7" id="KW-0539">Nucleus</keyword>
<dbReference type="EMBL" id="GG662478">
    <property type="protein sequence ID" value="EAR83107.1"/>
    <property type="molecule type" value="Genomic_DNA"/>
</dbReference>
<feature type="domain" description="TFIIS-type" evidence="10">
    <location>
        <begin position="93"/>
        <end position="133"/>
    </location>
</feature>
<accession>Q22CT1</accession>
<dbReference type="PROSITE" id="PS51133">
    <property type="entry name" value="ZF_TFIIS_2"/>
    <property type="match status" value="1"/>
</dbReference>
<reference evidence="12" key="1">
    <citation type="journal article" date="2006" name="PLoS Biol.">
        <title>Macronuclear genome sequence of the ciliate Tetrahymena thermophila, a model eukaryote.</title>
        <authorList>
            <person name="Eisen J.A."/>
            <person name="Coyne R.S."/>
            <person name="Wu M."/>
            <person name="Wu D."/>
            <person name="Thiagarajan M."/>
            <person name="Wortman J.R."/>
            <person name="Badger J.H."/>
            <person name="Ren Q."/>
            <person name="Amedeo P."/>
            <person name="Jones K.M."/>
            <person name="Tallon L.J."/>
            <person name="Delcher A.L."/>
            <person name="Salzberg S.L."/>
            <person name="Silva J.C."/>
            <person name="Haas B.J."/>
            <person name="Majoros W.H."/>
            <person name="Farzad M."/>
            <person name="Carlton J.M."/>
            <person name="Smith R.K. Jr."/>
            <person name="Garg J."/>
            <person name="Pearlman R.E."/>
            <person name="Karrer K.M."/>
            <person name="Sun L."/>
            <person name="Manning G."/>
            <person name="Elde N.C."/>
            <person name="Turkewitz A.P."/>
            <person name="Asai D.J."/>
            <person name="Wilkes D.E."/>
            <person name="Wang Y."/>
            <person name="Cai H."/>
            <person name="Collins K."/>
            <person name="Stewart B.A."/>
            <person name="Lee S.R."/>
            <person name="Wilamowska K."/>
            <person name="Weinberg Z."/>
            <person name="Ruzzo W.L."/>
            <person name="Wloga D."/>
            <person name="Gaertig J."/>
            <person name="Frankel J."/>
            <person name="Tsao C.-C."/>
            <person name="Gorovsky M.A."/>
            <person name="Keeling P.J."/>
            <person name="Waller R.F."/>
            <person name="Patron N.J."/>
            <person name="Cherry J.M."/>
            <person name="Stover N.A."/>
            <person name="Krieger C.J."/>
            <person name="del Toro C."/>
            <person name="Ryder H.F."/>
            <person name="Williamson S.C."/>
            <person name="Barbeau R.A."/>
            <person name="Hamilton E.P."/>
            <person name="Orias E."/>
        </authorList>
    </citation>
    <scope>NUCLEOTIDE SEQUENCE [LARGE SCALE GENOMIC DNA]</scope>
    <source>
        <strain evidence="12">SB210</strain>
    </source>
</reference>
<dbReference type="SUPFAM" id="SSF57783">
    <property type="entry name" value="Zinc beta-ribbon"/>
    <property type="match status" value="1"/>
</dbReference>
<feature type="binding site" evidence="8">
    <location>
        <position position="128"/>
    </location>
    <ligand>
        <name>Zn(2+)</name>
        <dbReference type="ChEBI" id="CHEBI:29105"/>
        <label>2</label>
    </ligand>
</feature>
<dbReference type="eggNOG" id="KOG2907">
    <property type="taxonomic scope" value="Eukaryota"/>
</dbReference>
<dbReference type="Gene3D" id="2.20.25.10">
    <property type="match status" value="1"/>
</dbReference>
<dbReference type="SMART" id="SM00440">
    <property type="entry name" value="ZnF_C2C2"/>
    <property type="match status" value="1"/>
</dbReference>
<evidence type="ECO:0000256" key="5">
    <source>
        <dbReference type="ARBA" id="ARBA00022833"/>
    </source>
</evidence>
<keyword evidence="7" id="KW-0804">Transcription</keyword>
<dbReference type="PIRSF" id="PIRSF005586">
    <property type="entry name" value="RNApol_RpoM"/>
    <property type="match status" value="1"/>
</dbReference>
<evidence type="ECO:0000256" key="3">
    <source>
        <dbReference type="ARBA" id="ARBA00022723"/>
    </source>
</evidence>
<dbReference type="OrthoDB" id="282152at2759"/>
<feature type="binding site" evidence="8">
    <location>
        <position position="15"/>
    </location>
    <ligand>
        <name>Zn(2+)</name>
        <dbReference type="ChEBI" id="CHEBI:29105"/>
        <label>1</label>
    </ligand>
</feature>
<feature type="binding site" evidence="8">
    <location>
        <position position="36"/>
    </location>
    <ligand>
        <name>Zn(2+)</name>
        <dbReference type="ChEBI" id="CHEBI:29105"/>
        <label>1</label>
    </ligand>
</feature>
<feature type="binding site" evidence="8">
    <location>
        <position position="33"/>
    </location>
    <ligand>
        <name>Zn(2+)</name>
        <dbReference type="ChEBI" id="CHEBI:29105"/>
        <label>1</label>
    </ligand>
</feature>
<comment type="function">
    <text evidence="7">DNA-dependent RNA polymerase catalyzes the transcription of DNA into RNA using the four ribonucleoside triphosphates as substrates.</text>
</comment>
<dbReference type="RefSeq" id="XP_001030770.1">
    <property type="nucleotide sequence ID" value="XM_001030770.1"/>
</dbReference>
<gene>
    <name evidence="11" type="ORF">TTHERM_01016100</name>
</gene>
<dbReference type="GO" id="GO:0006363">
    <property type="term" value="P:termination of RNA polymerase I transcription"/>
    <property type="evidence" value="ECO:0007669"/>
    <property type="project" value="TreeGrafter"/>
</dbReference>
<dbReference type="GO" id="GO:0005736">
    <property type="term" value="C:RNA polymerase I complex"/>
    <property type="evidence" value="ECO:0007669"/>
    <property type="project" value="TreeGrafter"/>
</dbReference>
<organism evidence="11 12">
    <name type="scientific">Tetrahymena thermophila (strain SB210)</name>
    <dbReference type="NCBI Taxonomy" id="312017"/>
    <lineage>
        <taxon>Eukaryota</taxon>
        <taxon>Sar</taxon>
        <taxon>Alveolata</taxon>
        <taxon>Ciliophora</taxon>
        <taxon>Intramacronucleata</taxon>
        <taxon>Oligohymenophorea</taxon>
        <taxon>Hymenostomatida</taxon>
        <taxon>Tetrahymenina</taxon>
        <taxon>Tetrahymenidae</taxon>
        <taxon>Tetrahymena</taxon>
    </lineage>
</organism>
<feature type="binding site" evidence="8">
    <location>
        <position position="18"/>
    </location>
    <ligand>
        <name>Zn(2+)</name>
        <dbReference type="ChEBI" id="CHEBI:29105"/>
        <label>1</label>
    </ligand>
</feature>
<keyword evidence="4 9" id="KW-0863">Zinc-finger</keyword>
<feature type="binding site" evidence="8">
    <location>
        <position position="125"/>
    </location>
    <ligand>
        <name>Zn(2+)</name>
        <dbReference type="ChEBI" id="CHEBI:29105"/>
        <label>2</label>
    </ligand>
</feature>
<evidence type="ECO:0000256" key="4">
    <source>
        <dbReference type="ARBA" id="ARBA00022771"/>
    </source>
</evidence>
<dbReference type="GO" id="GO:0003899">
    <property type="term" value="F:DNA-directed RNA polymerase activity"/>
    <property type="evidence" value="ECO:0007669"/>
    <property type="project" value="InterPro"/>
</dbReference>
<dbReference type="GeneID" id="7833189"/>
<feature type="binding site" evidence="8">
    <location>
        <position position="97"/>
    </location>
    <ligand>
        <name>Zn(2+)</name>
        <dbReference type="ChEBI" id="CHEBI:29105"/>
        <label>2</label>
    </ligand>
</feature>
<dbReference type="Pfam" id="PF01096">
    <property type="entry name" value="Zn_ribbon_TFIIS"/>
    <property type="match status" value="1"/>
</dbReference>
<proteinExistence type="inferred from homology"/>
<feature type="zinc finger region" description="C4-type" evidence="9">
    <location>
        <begin position="15"/>
        <end position="36"/>
    </location>
</feature>
<evidence type="ECO:0000313" key="11">
    <source>
        <dbReference type="EMBL" id="EAR83107.1"/>
    </source>
</evidence>
<evidence type="ECO:0000256" key="9">
    <source>
        <dbReference type="PIRSR" id="PIRSR005586-2"/>
    </source>
</evidence>
<comment type="subcellular location">
    <subcellularLocation>
        <location evidence="1">Nucleus</location>
        <location evidence="1">Nucleolus</location>
    </subcellularLocation>
</comment>
<dbReference type="GO" id="GO:0008270">
    <property type="term" value="F:zinc ion binding"/>
    <property type="evidence" value="ECO:0007669"/>
    <property type="project" value="UniProtKB-KW"/>
</dbReference>
<evidence type="ECO:0000256" key="1">
    <source>
        <dbReference type="ARBA" id="ARBA00004604"/>
    </source>
</evidence>
<evidence type="ECO:0000256" key="7">
    <source>
        <dbReference type="PIRNR" id="PIRNR005586"/>
    </source>
</evidence>
<evidence type="ECO:0000256" key="2">
    <source>
        <dbReference type="ARBA" id="ARBA00022478"/>
    </source>
</evidence>
<keyword evidence="2 7" id="KW-0240">DNA-directed RNA polymerase</keyword>
<evidence type="ECO:0000256" key="6">
    <source>
        <dbReference type="ARBA" id="ARBA00023242"/>
    </source>
</evidence>
<dbReference type="HOGENOM" id="CLU_093932_1_1_1"/>